<dbReference type="InterPro" id="IPR010856">
    <property type="entry name" value="Gig2-like"/>
</dbReference>
<dbReference type="AlphaFoldDB" id="A0AAN6TCU3"/>
<sequence>MAKSALPSADNISIDEFQRYLEQYPSCLKAISESKGAKPGQETLASLDHYRYEKAIDTFRSKDKSVSMGLDDVKTLVEWKLRHGKFRPTLMKLVSSNEPGFVKDTIQKAINHYRRKSDLAGTLNILTQLKGIGPATASLLLAVHDAENVIFFADEAFHWLCCHGSKAPIKYDQKEYMELNRRAQALAKRLSVKAVDVERVAFVLMRTVTPEAPAGAGKPSSELPADNKAKKQPAKRKALDDDTSVEPPQSQRILTGPLPISLRVLNHKQRLRKDEMRPFPSAGPIQLQPRFAAIKEGLAAGKEAALAASWGRLLRDLSKEVDQVSLLGSGAIPIIDFTNITSSAQAESFSTHLRERGVGIIRNVVCRETALAWSQDAGEYIDRNSHTRSSAPKHLQLHEVYWSTAQVRARAHPNLLAAQRFAMSIWKSKDPNARVTSYFPVAYADRLRTWTSITADVTNNAHIDGGSVERWEPDGYGRAGTYEKIFQGRWEEYDPWESSTRLGVTSDLYHKAGACSIFRMFQGLLALDHIPSGGQGSVRACPLPRLATAYVLLRPFFSSSSSNPSEKPSLTDGWSFARPQNSILHGAIPSYAQEISPALHPHLQLDRSLVPVPDLQPGDYLIWHPDLIHAISDGAYDRGGGGGPRQTSPRRNATTKPMYMCLPACPLTQTNALYLSRQRKAFLLGHPGPDFGGGARESDHPDRPGVQEVNDAGGDEGLRAMGLLPWDEEEADTDEERRVLAMANGILFPDLYDMV</sequence>
<comment type="caution">
    <text evidence="2">The sequence shown here is derived from an EMBL/GenBank/DDBJ whole genome shotgun (WGS) entry which is preliminary data.</text>
</comment>
<evidence type="ECO:0000313" key="3">
    <source>
        <dbReference type="Proteomes" id="UP001302812"/>
    </source>
</evidence>
<reference evidence="2" key="1">
    <citation type="journal article" date="2023" name="Mol. Phylogenet. Evol.">
        <title>Genome-scale phylogeny and comparative genomics of the fungal order Sordariales.</title>
        <authorList>
            <person name="Hensen N."/>
            <person name="Bonometti L."/>
            <person name="Westerberg I."/>
            <person name="Brannstrom I.O."/>
            <person name="Guillou S."/>
            <person name="Cros-Aarteil S."/>
            <person name="Calhoun S."/>
            <person name="Haridas S."/>
            <person name="Kuo A."/>
            <person name="Mondo S."/>
            <person name="Pangilinan J."/>
            <person name="Riley R."/>
            <person name="LaButti K."/>
            <person name="Andreopoulos B."/>
            <person name="Lipzen A."/>
            <person name="Chen C."/>
            <person name="Yan M."/>
            <person name="Daum C."/>
            <person name="Ng V."/>
            <person name="Clum A."/>
            <person name="Steindorff A."/>
            <person name="Ohm R.A."/>
            <person name="Martin F."/>
            <person name="Silar P."/>
            <person name="Natvig D.O."/>
            <person name="Lalanne C."/>
            <person name="Gautier V."/>
            <person name="Ament-Velasquez S.L."/>
            <person name="Kruys A."/>
            <person name="Hutchinson M.I."/>
            <person name="Powell A.J."/>
            <person name="Barry K."/>
            <person name="Miller A.N."/>
            <person name="Grigoriev I.V."/>
            <person name="Debuchy R."/>
            <person name="Gladieux P."/>
            <person name="Hiltunen Thoren M."/>
            <person name="Johannesson H."/>
        </authorList>
    </citation>
    <scope>NUCLEOTIDE SEQUENCE</scope>
    <source>
        <strain evidence="2">CBS 508.74</strain>
    </source>
</reference>
<feature type="region of interest" description="Disordered" evidence="1">
    <location>
        <begin position="689"/>
        <end position="717"/>
    </location>
</feature>
<dbReference type="Pfam" id="PF07350">
    <property type="entry name" value="Gig2-like"/>
    <property type="match status" value="1"/>
</dbReference>
<dbReference type="Gene3D" id="2.60.120.330">
    <property type="entry name" value="B-lactam Antibiotic, Isopenicillin N Synthase, Chain"/>
    <property type="match status" value="1"/>
</dbReference>
<dbReference type="Proteomes" id="UP001302812">
    <property type="component" value="Unassembled WGS sequence"/>
</dbReference>
<accession>A0AAN6TCU3</accession>
<protein>
    <recommendedName>
        <fullName evidence="4">DUF1479-domain-containing protein</fullName>
    </recommendedName>
</protein>
<dbReference type="EMBL" id="MU853344">
    <property type="protein sequence ID" value="KAK4112008.1"/>
    <property type="molecule type" value="Genomic_DNA"/>
</dbReference>
<organism evidence="2 3">
    <name type="scientific">Canariomyces notabilis</name>
    <dbReference type="NCBI Taxonomy" id="2074819"/>
    <lineage>
        <taxon>Eukaryota</taxon>
        <taxon>Fungi</taxon>
        <taxon>Dikarya</taxon>
        <taxon>Ascomycota</taxon>
        <taxon>Pezizomycotina</taxon>
        <taxon>Sordariomycetes</taxon>
        <taxon>Sordariomycetidae</taxon>
        <taxon>Sordariales</taxon>
        <taxon>Chaetomiaceae</taxon>
        <taxon>Canariomyces</taxon>
    </lineage>
</organism>
<evidence type="ECO:0000313" key="2">
    <source>
        <dbReference type="EMBL" id="KAK4112008.1"/>
    </source>
</evidence>
<name>A0AAN6TCU3_9PEZI</name>
<dbReference type="InterPro" id="IPR027443">
    <property type="entry name" value="IPNS-like_sf"/>
</dbReference>
<dbReference type="PANTHER" id="PTHR30613">
    <property type="entry name" value="UNCHARACTERIZED PROTEIN YBIU-RELATED"/>
    <property type="match status" value="1"/>
</dbReference>
<dbReference type="GeneID" id="89935820"/>
<dbReference type="PANTHER" id="PTHR30613:SF1">
    <property type="entry name" value="DUF1479 DOMAIN PROTEIN (AFU_ORTHOLOGUE AFUA_5G09280)"/>
    <property type="match status" value="1"/>
</dbReference>
<gene>
    <name evidence="2" type="ORF">N656DRAFT_710697</name>
</gene>
<feature type="compositionally biased region" description="Basic and acidic residues" evidence="1">
    <location>
        <begin position="696"/>
        <end position="705"/>
    </location>
</feature>
<evidence type="ECO:0000256" key="1">
    <source>
        <dbReference type="SAM" id="MobiDB-lite"/>
    </source>
</evidence>
<dbReference type="SUPFAM" id="SSF51197">
    <property type="entry name" value="Clavaminate synthase-like"/>
    <property type="match status" value="1"/>
</dbReference>
<evidence type="ECO:0008006" key="4">
    <source>
        <dbReference type="Google" id="ProtNLM"/>
    </source>
</evidence>
<proteinExistence type="predicted"/>
<keyword evidence="3" id="KW-1185">Reference proteome</keyword>
<dbReference type="RefSeq" id="XP_064669578.1">
    <property type="nucleotide sequence ID" value="XM_064811695.1"/>
</dbReference>
<feature type="region of interest" description="Disordered" evidence="1">
    <location>
        <begin position="211"/>
        <end position="253"/>
    </location>
</feature>
<reference evidence="2" key="2">
    <citation type="submission" date="2023-05" db="EMBL/GenBank/DDBJ databases">
        <authorList>
            <consortium name="Lawrence Berkeley National Laboratory"/>
            <person name="Steindorff A."/>
            <person name="Hensen N."/>
            <person name="Bonometti L."/>
            <person name="Westerberg I."/>
            <person name="Brannstrom I.O."/>
            <person name="Guillou S."/>
            <person name="Cros-Aarteil S."/>
            <person name="Calhoun S."/>
            <person name="Haridas S."/>
            <person name="Kuo A."/>
            <person name="Mondo S."/>
            <person name="Pangilinan J."/>
            <person name="Riley R."/>
            <person name="Labutti K."/>
            <person name="Andreopoulos B."/>
            <person name="Lipzen A."/>
            <person name="Chen C."/>
            <person name="Yanf M."/>
            <person name="Daum C."/>
            <person name="Ng V."/>
            <person name="Clum A."/>
            <person name="Ohm R."/>
            <person name="Martin F."/>
            <person name="Silar P."/>
            <person name="Natvig D."/>
            <person name="Lalanne C."/>
            <person name="Gautier V."/>
            <person name="Ament-Velasquez S.L."/>
            <person name="Kruys A."/>
            <person name="Hutchinson M.I."/>
            <person name="Powell A.J."/>
            <person name="Barry K."/>
            <person name="Miller A.N."/>
            <person name="Grigoriev I.V."/>
            <person name="Debuchy R."/>
            <person name="Gladieux P."/>
            <person name="Thoren M.H."/>
            <person name="Johannesson H."/>
        </authorList>
    </citation>
    <scope>NUCLEOTIDE SEQUENCE</scope>
    <source>
        <strain evidence="2">CBS 508.74</strain>
    </source>
</reference>